<name>A0A850H3P0_9SPHN</name>
<evidence type="ECO:0000313" key="6">
    <source>
        <dbReference type="Proteomes" id="UP000561438"/>
    </source>
</evidence>
<dbReference type="Gene3D" id="3.40.720.10">
    <property type="entry name" value="Alkaline Phosphatase, subunit A"/>
    <property type="match status" value="1"/>
</dbReference>
<evidence type="ECO:0000256" key="1">
    <source>
        <dbReference type="ARBA" id="ARBA00008779"/>
    </source>
</evidence>
<keyword evidence="2" id="KW-0378">Hydrolase</keyword>
<evidence type="ECO:0000313" key="5">
    <source>
        <dbReference type="EMBL" id="NVD45167.1"/>
    </source>
</evidence>
<dbReference type="PROSITE" id="PS00523">
    <property type="entry name" value="SULFATASE_1"/>
    <property type="match status" value="1"/>
</dbReference>
<feature type="signal peptide" evidence="3">
    <location>
        <begin position="1"/>
        <end position="17"/>
    </location>
</feature>
<accession>A0A850H3P0</accession>
<dbReference type="RefSeq" id="WP_176267494.1">
    <property type="nucleotide sequence ID" value="NZ_JABWGV010000003.1"/>
</dbReference>
<sequence>MHRIAAAFALTIGTLTAGCASTAPGSTPQAQRVASAEERRPNIIFIMSDDHAQTAISAYGTEIGRLAPTPNIDRIARNGALFENSYVTNSLCGPSRATMLTGQFSHMHGFTQNGQRFDNSMWNWVRELGNSGYQTALFGKWHLNYSPEGAGIGEWAVLDDQGKYYNPDIITPNGKSVVEGYATDIVTDMSLDWLSERTDSEQPFALLIHHKAPHRNFMPAIRHLQTYLQTDFPVPTNYFDHYDGRPAAAAQEMNIYRDAYEGHDLKMTEEVGSSELRFDRWPNDFARMTEEQRAAWDAALQADNDALNAANLDERELALWKYQRYMEQYLGTVAAVDDSVGRVLDWLKASGEMDNTIVVYTSDQGFYLGEHGWFDKRFMYEQSLRTPLVMQYPGHIPAGTRVEAPVQNVDYAPTFLDYAGLPIRQSIQGRSLRPVVDGEPPADWREDIYYHYYEYPGFHSVRAHYGVKSGRYKLMRFYGDIDAWEFYDLATDPDEMHNRFDDPAVQGKVRELKQALKGLRAKYQDNDGPAVTAPLSLASAQAKGRRDADAAAGAGHHAH</sequence>
<evidence type="ECO:0000256" key="2">
    <source>
        <dbReference type="ARBA" id="ARBA00022801"/>
    </source>
</evidence>
<dbReference type="EMBL" id="JABWGV010000003">
    <property type="protein sequence ID" value="NVD45167.1"/>
    <property type="molecule type" value="Genomic_DNA"/>
</dbReference>
<feature type="chain" id="PRO_5032661293" evidence="3">
    <location>
        <begin position="18"/>
        <end position="559"/>
    </location>
</feature>
<comment type="similarity">
    <text evidence="1">Belongs to the sulfatase family.</text>
</comment>
<dbReference type="CDD" id="cd16031">
    <property type="entry name" value="G6S_like"/>
    <property type="match status" value="1"/>
</dbReference>
<dbReference type="PANTHER" id="PTHR43108">
    <property type="entry name" value="N-ACETYLGLUCOSAMINE-6-SULFATASE FAMILY MEMBER"/>
    <property type="match status" value="1"/>
</dbReference>
<dbReference type="Proteomes" id="UP000561438">
    <property type="component" value="Unassembled WGS sequence"/>
</dbReference>
<evidence type="ECO:0000259" key="4">
    <source>
        <dbReference type="Pfam" id="PF16347"/>
    </source>
</evidence>
<dbReference type="Pfam" id="PF16347">
    <property type="entry name" value="SGSH_C"/>
    <property type="match status" value="1"/>
</dbReference>
<gene>
    <name evidence="5" type="ORF">HUV48_09060</name>
</gene>
<keyword evidence="6" id="KW-1185">Reference proteome</keyword>
<dbReference type="InterPro" id="IPR024607">
    <property type="entry name" value="Sulfatase_CS"/>
</dbReference>
<dbReference type="PROSITE" id="PS51257">
    <property type="entry name" value="PROKAR_LIPOPROTEIN"/>
    <property type="match status" value="1"/>
</dbReference>
<dbReference type="InterPro" id="IPR032506">
    <property type="entry name" value="SGSH_C"/>
</dbReference>
<organism evidence="5 6">
    <name type="scientific">Qipengyuania atrilutea</name>
    <dbReference type="NCBI Taxonomy" id="2744473"/>
    <lineage>
        <taxon>Bacteria</taxon>
        <taxon>Pseudomonadati</taxon>
        <taxon>Pseudomonadota</taxon>
        <taxon>Alphaproteobacteria</taxon>
        <taxon>Sphingomonadales</taxon>
        <taxon>Erythrobacteraceae</taxon>
        <taxon>Qipengyuania</taxon>
    </lineage>
</organism>
<comment type="caution">
    <text evidence="5">The sequence shown here is derived from an EMBL/GenBank/DDBJ whole genome shotgun (WGS) entry which is preliminary data.</text>
</comment>
<dbReference type="InterPro" id="IPR017850">
    <property type="entry name" value="Alkaline_phosphatase_core_sf"/>
</dbReference>
<keyword evidence="3" id="KW-0732">Signal</keyword>
<dbReference type="AlphaFoldDB" id="A0A850H3P0"/>
<evidence type="ECO:0000256" key="3">
    <source>
        <dbReference type="SAM" id="SignalP"/>
    </source>
</evidence>
<dbReference type="GO" id="GO:0016787">
    <property type="term" value="F:hydrolase activity"/>
    <property type="evidence" value="ECO:0007669"/>
    <property type="project" value="UniProtKB-KW"/>
</dbReference>
<proteinExistence type="inferred from homology"/>
<protein>
    <submittedName>
        <fullName evidence="5">Sulfatase</fullName>
    </submittedName>
</protein>
<dbReference type="PANTHER" id="PTHR43108:SF6">
    <property type="entry name" value="N-SULPHOGLUCOSAMINE SULPHOHYDROLASE"/>
    <property type="match status" value="1"/>
</dbReference>
<dbReference type="SUPFAM" id="SSF53649">
    <property type="entry name" value="Alkaline phosphatase-like"/>
    <property type="match status" value="1"/>
</dbReference>
<feature type="domain" description="N-sulphoglucosamine sulphohydrolase C-terminal" evidence="4">
    <location>
        <begin position="369"/>
        <end position="521"/>
    </location>
</feature>
<reference evidence="5 6" key="1">
    <citation type="submission" date="2020-06" db="EMBL/GenBank/DDBJ databases">
        <title>Altererythrobacter sp. HHU K3-1.</title>
        <authorList>
            <person name="Zhang D."/>
            <person name="Xue H."/>
        </authorList>
    </citation>
    <scope>NUCLEOTIDE SEQUENCE [LARGE SCALE GENOMIC DNA]</scope>
    <source>
        <strain evidence="5 6">HHU K3-1</strain>
    </source>
</reference>